<evidence type="ECO:0000256" key="6">
    <source>
        <dbReference type="ARBA" id="ARBA00022989"/>
    </source>
</evidence>
<sequence length="214" mass="22613">MGDRVLTLPNLISLARLLCVPVFAGLILDGRDGAALAVLLAAGASDFVDGQLARRWDQVTRLGQLLDPAADRLYVTAALLGLGWRGVLPWELVGLVVLREVVLTLNVLVLRRHGLSSLPPHLLGKAATMLLLVALPLLLLAETAESLAVVVRPVAWALVLWGSALYWWAGVGYLWQTHRLVAAVRAGRVDSTHGADGAARIAEASAAGPGVPRG</sequence>
<evidence type="ECO:0000256" key="1">
    <source>
        <dbReference type="ARBA" id="ARBA00004141"/>
    </source>
</evidence>
<proteinExistence type="inferred from homology"/>
<evidence type="ECO:0000313" key="14">
    <source>
        <dbReference type="Proteomes" id="UP001595685"/>
    </source>
</evidence>
<feature type="transmembrane region" description="Helical" evidence="12">
    <location>
        <begin position="153"/>
        <end position="175"/>
    </location>
</feature>
<dbReference type="PANTHER" id="PTHR14269:SF62">
    <property type="entry name" value="CDP-DIACYLGLYCEROL--GLYCEROL-3-PHOSPHATE 3-PHOSPHATIDYLTRANSFERASE 1, CHLOROPLASTIC"/>
    <property type="match status" value="1"/>
</dbReference>
<dbReference type="EMBL" id="JBHRWW010000002">
    <property type="protein sequence ID" value="MFC3687481.1"/>
    <property type="molecule type" value="Genomic_DNA"/>
</dbReference>
<evidence type="ECO:0000256" key="12">
    <source>
        <dbReference type="SAM" id="Phobius"/>
    </source>
</evidence>
<keyword evidence="7" id="KW-0443">Lipid metabolism</keyword>
<dbReference type="InterPro" id="IPR000462">
    <property type="entry name" value="CDP-OH_P_trans"/>
</dbReference>
<feature type="transmembrane region" description="Helical" evidence="12">
    <location>
        <begin position="122"/>
        <end position="141"/>
    </location>
</feature>
<dbReference type="RefSeq" id="WP_340295592.1">
    <property type="nucleotide sequence ID" value="NZ_JBBEOI010000266.1"/>
</dbReference>
<keyword evidence="3" id="KW-0444">Lipid biosynthesis</keyword>
<dbReference type="PROSITE" id="PS00379">
    <property type="entry name" value="CDP_ALCOHOL_P_TRANSF"/>
    <property type="match status" value="1"/>
</dbReference>
<evidence type="ECO:0000256" key="9">
    <source>
        <dbReference type="ARBA" id="ARBA00023209"/>
    </source>
</evidence>
<evidence type="ECO:0000256" key="3">
    <source>
        <dbReference type="ARBA" id="ARBA00022516"/>
    </source>
</evidence>
<keyword evidence="6 12" id="KW-1133">Transmembrane helix</keyword>
<evidence type="ECO:0000256" key="8">
    <source>
        <dbReference type="ARBA" id="ARBA00023136"/>
    </source>
</evidence>
<protein>
    <submittedName>
        <fullName evidence="13">CDP-alcohol phosphatidyltransferase family protein</fullName>
    </submittedName>
</protein>
<evidence type="ECO:0000256" key="4">
    <source>
        <dbReference type="ARBA" id="ARBA00022679"/>
    </source>
</evidence>
<keyword evidence="14" id="KW-1185">Reference proteome</keyword>
<comment type="similarity">
    <text evidence="2 11">Belongs to the CDP-alcohol phosphatidyltransferase class-I family.</text>
</comment>
<feature type="transmembrane region" description="Helical" evidence="12">
    <location>
        <begin position="90"/>
        <end position="110"/>
    </location>
</feature>
<dbReference type="PANTHER" id="PTHR14269">
    <property type="entry name" value="CDP-DIACYLGLYCEROL--GLYCEROL-3-PHOSPHATE 3-PHOSPHATIDYLTRANSFERASE-RELATED"/>
    <property type="match status" value="1"/>
</dbReference>
<keyword evidence="9" id="KW-0594">Phospholipid biosynthesis</keyword>
<accession>A0ABV7WG03</accession>
<keyword evidence="8 12" id="KW-0472">Membrane</keyword>
<dbReference type="Proteomes" id="UP001595685">
    <property type="component" value="Unassembled WGS sequence"/>
</dbReference>
<dbReference type="InterPro" id="IPR048254">
    <property type="entry name" value="CDP_ALCOHOL_P_TRANSF_CS"/>
</dbReference>
<organism evidence="13 14">
    <name type="scientific">Aquipuribacter hungaricus</name>
    <dbReference type="NCBI Taxonomy" id="545624"/>
    <lineage>
        <taxon>Bacteria</taxon>
        <taxon>Bacillati</taxon>
        <taxon>Actinomycetota</taxon>
        <taxon>Actinomycetes</taxon>
        <taxon>Micrococcales</taxon>
        <taxon>Intrasporangiaceae</taxon>
        <taxon>Aquipuribacter</taxon>
    </lineage>
</organism>
<name>A0ABV7WG03_9MICO</name>
<evidence type="ECO:0000313" key="13">
    <source>
        <dbReference type="EMBL" id="MFC3687481.1"/>
    </source>
</evidence>
<dbReference type="InterPro" id="IPR050324">
    <property type="entry name" value="CDP-alcohol_PTase-I"/>
</dbReference>
<reference evidence="14" key="1">
    <citation type="journal article" date="2019" name="Int. J. Syst. Evol. Microbiol.">
        <title>The Global Catalogue of Microorganisms (GCM) 10K type strain sequencing project: providing services to taxonomists for standard genome sequencing and annotation.</title>
        <authorList>
            <consortium name="The Broad Institute Genomics Platform"/>
            <consortium name="The Broad Institute Genome Sequencing Center for Infectious Disease"/>
            <person name="Wu L."/>
            <person name="Ma J."/>
        </authorList>
    </citation>
    <scope>NUCLEOTIDE SEQUENCE [LARGE SCALE GENOMIC DNA]</scope>
    <source>
        <strain evidence="14">NCAIM B.02333</strain>
    </source>
</reference>
<feature type="transmembrane region" description="Helical" evidence="12">
    <location>
        <begin position="7"/>
        <end position="28"/>
    </location>
</feature>
<evidence type="ECO:0000256" key="10">
    <source>
        <dbReference type="ARBA" id="ARBA00023264"/>
    </source>
</evidence>
<keyword evidence="10" id="KW-1208">Phospholipid metabolism</keyword>
<dbReference type="Pfam" id="PF01066">
    <property type="entry name" value="CDP-OH_P_transf"/>
    <property type="match status" value="1"/>
</dbReference>
<comment type="subcellular location">
    <subcellularLocation>
        <location evidence="1">Membrane</location>
        <topology evidence="1">Multi-pass membrane protein</topology>
    </subcellularLocation>
</comment>
<evidence type="ECO:0000256" key="7">
    <source>
        <dbReference type="ARBA" id="ARBA00023098"/>
    </source>
</evidence>
<dbReference type="InterPro" id="IPR043130">
    <property type="entry name" value="CDP-OH_PTrfase_TM_dom"/>
</dbReference>
<dbReference type="InterPro" id="IPR004570">
    <property type="entry name" value="Phosphatidylglycerol_P_synth"/>
</dbReference>
<evidence type="ECO:0000256" key="5">
    <source>
        <dbReference type="ARBA" id="ARBA00022692"/>
    </source>
</evidence>
<comment type="caution">
    <text evidence="13">The sequence shown here is derived from an EMBL/GenBank/DDBJ whole genome shotgun (WGS) entry which is preliminary data.</text>
</comment>
<dbReference type="Gene3D" id="1.20.120.1760">
    <property type="match status" value="1"/>
</dbReference>
<keyword evidence="4 11" id="KW-0808">Transferase</keyword>
<dbReference type="PIRSF" id="PIRSF000847">
    <property type="entry name" value="Phos_ph_gly_syn"/>
    <property type="match status" value="1"/>
</dbReference>
<gene>
    <name evidence="13" type="ORF">ACFOLH_03915</name>
</gene>
<evidence type="ECO:0000256" key="2">
    <source>
        <dbReference type="ARBA" id="ARBA00010441"/>
    </source>
</evidence>
<evidence type="ECO:0000256" key="11">
    <source>
        <dbReference type="RuleBase" id="RU003750"/>
    </source>
</evidence>
<keyword evidence="5 12" id="KW-0812">Transmembrane</keyword>